<keyword evidence="3 16" id="KW-0813">Transport</keyword>
<comment type="domain">
    <text evidence="16">The segment S4 is probably the voltage-sensor and is characterized by a series of positively charged amino acids. The pore-forming region H5 is enclosed by the transmembrane segments S5 and S6 in the Shaker-type (1P/6TM) and contains the GYGD signature motif which seems to be involved in potassium selectivity.</text>
</comment>
<organism evidence="20 22">
    <name type="scientific">Carya illinoinensis</name>
    <name type="common">Pecan</name>
    <dbReference type="NCBI Taxonomy" id="32201"/>
    <lineage>
        <taxon>Eukaryota</taxon>
        <taxon>Viridiplantae</taxon>
        <taxon>Streptophyta</taxon>
        <taxon>Embryophyta</taxon>
        <taxon>Tracheophyta</taxon>
        <taxon>Spermatophyta</taxon>
        <taxon>Magnoliopsida</taxon>
        <taxon>eudicotyledons</taxon>
        <taxon>Gunneridae</taxon>
        <taxon>Pentapetalae</taxon>
        <taxon>rosids</taxon>
        <taxon>fabids</taxon>
        <taxon>Fagales</taxon>
        <taxon>Juglandaceae</taxon>
        <taxon>Carya</taxon>
    </lineage>
</organism>
<evidence type="ECO:0000256" key="2">
    <source>
        <dbReference type="ARBA" id="ARBA00007929"/>
    </source>
</evidence>
<evidence type="ECO:0000256" key="14">
    <source>
        <dbReference type="ARBA" id="ARBA00023303"/>
    </source>
</evidence>
<comment type="domain">
    <text evidence="16">The KHA domain (rich in hydrophobic and acidic residues) present in the C-terminal part is likely to be important for tetramerization.</text>
</comment>
<evidence type="ECO:0000256" key="6">
    <source>
        <dbReference type="ARBA" id="ARBA00022737"/>
    </source>
</evidence>
<comment type="caution">
    <text evidence="16">Lacks conserved residue(s) required for the propagation of feature annotation.</text>
</comment>
<dbReference type="Pfam" id="PF00027">
    <property type="entry name" value="cNMP_binding"/>
    <property type="match status" value="1"/>
</dbReference>
<dbReference type="EMBL" id="CM031840">
    <property type="protein sequence ID" value="KAG6673092.1"/>
    <property type="molecule type" value="Genomic_DNA"/>
</dbReference>
<name>A0A8T1N7K2_CARIL</name>
<evidence type="ECO:0000256" key="4">
    <source>
        <dbReference type="ARBA" id="ARBA00022538"/>
    </source>
</evidence>
<dbReference type="InterPro" id="IPR045319">
    <property type="entry name" value="KAT/AKT"/>
</dbReference>
<dbReference type="InterPro" id="IPR000595">
    <property type="entry name" value="cNMP-bd_dom"/>
</dbReference>
<sequence length="837" mass="95327">MSSSTGGRTGRGSGGGDINDQSEDEGYEVDQKLRDSSKRYSWKGNLASLKRELSISTAFSGTLGRDQRSGYGSRWDRFVIRPDNWWYVLWTYFILLWAVYSSFFTPLEFGFFRGLPEDLFLLDIAGQFAFLIDIVVHFFVAYRDIHSYCMIYNRNLIALRYLKSRFLVDLLGCFPWDAIFKASGRKEVVRYLLWIRLSRALRVTEFFEKLEKNIRINYLGTRIVKLFVVELYCTHTAACIFYYLATTVPPAEEGYTWIGSLKLGDYSYSHFREIDLWKRYVTSLYFAIVTMATVGYGEIHAVNIREMIFIMFYVSFDMILGAYLLGNMAALIVKGSKTEKFRDKMADLIKYMNKNNLDRNISKEIKDHLRLQYDRSAIEVSLLQDVPSSIRAKISQNLYEPYVKEASLFKGCSSGFIKQIASRIHEEFFLPGEVIVEQGNVMDQLYVICHGEVEEAGKVEDDETEESHKRLQAYSSIGEVSFLCNTRQPCTVRARELCKVLRLDKQCFVEILEIGFPDGRTILNNLLEGKDPNLQRKILDSDVTLYIEQRESELAMRVNCAAYDGDSYRLKRLISAGANPNKTDYDGRSPLHIAASKGYEDIARFLIEQRVHINILDKFGNSPLLEAIKNGQDQVASLLVKAGAELTIDDAGGFLCTTIARRDFVLLKRVLANGINPNSKNYDRRTPLHMAASEGLYSVAELLIEAGASILLKDRWGNTPLDDACIYGDKNLIKLLEVARTSQLSELSNGAQESRDELRQKKCTVFPFHPWDPKEERREGVVLWVPQSIQDLIKAARELLKCSSGSCILSENGGKILDISMVTDDQKLYLVGEAQNG</sequence>
<feature type="repeat" description="ANK" evidence="15">
    <location>
        <begin position="586"/>
        <end position="618"/>
    </location>
</feature>
<evidence type="ECO:0000256" key="16">
    <source>
        <dbReference type="RuleBase" id="RU369015"/>
    </source>
</evidence>
<keyword evidence="11 15" id="KW-0040">ANK repeat</keyword>
<accession>A0A8T1N7K2</accession>
<feature type="transmembrane region" description="Helical" evidence="16">
    <location>
        <begin position="277"/>
        <end position="296"/>
    </location>
</feature>
<dbReference type="Proteomes" id="UP000811609">
    <property type="component" value="Chromosome 16"/>
</dbReference>
<keyword evidence="12 16" id="KW-0406">Ion transport</keyword>
<dbReference type="InterPro" id="IPR005821">
    <property type="entry name" value="Ion_trans_dom"/>
</dbReference>
<keyword evidence="7 16" id="KW-0631">Potassium channel</keyword>
<keyword evidence="10 16" id="KW-1133">Transmembrane helix</keyword>
<comment type="function">
    <text evidence="16">Potassium channel.</text>
</comment>
<reference evidence="20" key="1">
    <citation type="submission" date="2020-12" db="EMBL/GenBank/DDBJ databases">
        <title>WGS assembly of Carya illinoinensis cv. Pawnee.</title>
        <authorList>
            <person name="Platts A."/>
            <person name="Shu S."/>
            <person name="Wright S."/>
            <person name="Barry K."/>
            <person name="Edger P."/>
            <person name="Pires J.C."/>
            <person name="Schmutz J."/>
        </authorList>
    </citation>
    <scope>NUCLEOTIDE SEQUENCE</scope>
    <source>
        <tissue evidence="20">Leaf</tissue>
    </source>
</reference>
<evidence type="ECO:0000259" key="18">
    <source>
        <dbReference type="PROSITE" id="PS50042"/>
    </source>
</evidence>
<evidence type="ECO:0000256" key="10">
    <source>
        <dbReference type="ARBA" id="ARBA00022989"/>
    </source>
</evidence>
<keyword evidence="22" id="KW-1185">Reference proteome</keyword>
<dbReference type="Pfam" id="PF00520">
    <property type="entry name" value="Ion_trans"/>
    <property type="match status" value="1"/>
</dbReference>
<dbReference type="PROSITE" id="PS50088">
    <property type="entry name" value="ANK_REPEAT"/>
    <property type="match status" value="3"/>
</dbReference>
<protein>
    <recommendedName>
        <fullName evidence="16">Potassium channel</fullName>
    </recommendedName>
</protein>
<keyword evidence="6" id="KW-0677">Repeat</keyword>
<evidence type="ECO:0000256" key="5">
    <source>
        <dbReference type="ARBA" id="ARBA00022692"/>
    </source>
</evidence>
<dbReference type="FunFam" id="2.60.120.10:FF:000074">
    <property type="entry name" value="Potassium channel KAT2"/>
    <property type="match status" value="1"/>
</dbReference>
<reference evidence="21" key="2">
    <citation type="submission" date="2021-01" db="EMBL/GenBank/DDBJ databases">
        <authorList>
            <person name="Lovell J.T."/>
            <person name="Bentley N."/>
            <person name="Bhattarai G."/>
            <person name="Jenkins J.W."/>
            <person name="Sreedasyam A."/>
            <person name="Alarcon Y."/>
            <person name="Bock C."/>
            <person name="Boston L."/>
            <person name="Carlson J."/>
            <person name="Cervantes K."/>
            <person name="Clermont K."/>
            <person name="Krom N."/>
            <person name="Kubenka K."/>
            <person name="Mamidi S."/>
            <person name="Mattison C."/>
            <person name="Monteros M."/>
            <person name="Pisani C."/>
            <person name="Plott C."/>
            <person name="Rajasekar S."/>
            <person name="Rhein H.S."/>
            <person name="Rohla C."/>
            <person name="Song M."/>
            <person name="Hilaire R.S."/>
            <person name="Shu S."/>
            <person name="Wells L."/>
            <person name="Wang X."/>
            <person name="Webber J."/>
            <person name="Heerema R.J."/>
            <person name="Klein P."/>
            <person name="Conner P."/>
            <person name="Grauke L."/>
            <person name="Grimwood J."/>
            <person name="Schmutz J."/>
            <person name="Randall J.J."/>
        </authorList>
    </citation>
    <scope>NUCLEOTIDE SEQUENCE</scope>
    <source>
        <tissue evidence="21">Leaf</tissue>
    </source>
</reference>
<dbReference type="GO" id="GO:0005249">
    <property type="term" value="F:voltage-gated potassium channel activity"/>
    <property type="evidence" value="ECO:0007669"/>
    <property type="project" value="UniProtKB-UniRule"/>
</dbReference>
<comment type="subunit">
    <text evidence="16">The potassium channel is composed of a homo- or heterotetrameric complex of pore-forming subunits.</text>
</comment>
<dbReference type="CDD" id="cd00038">
    <property type="entry name" value="CAP_ED"/>
    <property type="match status" value="1"/>
</dbReference>
<dbReference type="Proteomes" id="UP000811246">
    <property type="component" value="Chromosome 16"/>
</dbReference>
<evidence type="ECO:0000313" key="21">
    <source>
        <dbReference type="EMBL" id="KAG6673092.1"/>
    </source>
</evidence>
<dbReference type="InterPro" id="IPR002110">
    <property type="entry name" value="Ankyrin_rpt"/>
</dbReference>
<evidence type="ECO:0000256" key="11">
    <source>
        <dbReference type="ARBA" id="ARBA00023043"/>
    </source>
</evidence>
<dbReference type="InterPro" id="IPR021789">
    <property type="entry name" value="KHA_dom"/>
</dbReference>
<keyword evidence="4 16" id="KW-0633">Potassium transport</keyword>
<dbReference type="EMBL" id="CM031824">
    <property type="protein sequence ID" value="KAG6625448.1"/>
    <property type="molecule type" value="Genomic_DNA"/>
</dbReference>
<dbReference type="PROSITE" id="PS50042">
    <property type="entry name" value="CNMP_BINDING_3"/>
    <property type="match status" value="1"/>
</dbReference>
<evidence type="ECO:0000256" key="7">
    <source>
        <dbReference type="ARBA" id="ARBA00022826"/>
    </source>
</evidence>
<evidence type="ECO:0000256" key="12">
    <source>
        <dbReference type="ARBA" id="ARBA00023065"/>
    </source>
</evidence>
<feature type="repeat" description="ANK" evidence="15">
    <location>
        <begin position="683"/>
        <end position="715"/>
    </location>
</feature>
<dbReference type="Pfam" id="PF12796">
    <property type="entry name" value="Ank_2"/>
    <property type="match status" value="1"/>
</dbReference>
<evidence type="ECO:0000256" key="3">
    <source>
        <dbReference type="ARBA" id="ARBA00022448"/>
    </source>
</evidence>
<dbReference type="PROSITE" id="PS50297">
    <property type="entry name" value="ANK_REP_REGION"/>
    <property type="match status" value="3"/>
</dbReference>
<evidence type="ECO:0000256" key="9">
    <source>
        <dbReference type="ARBA" id="ARBA00022958"/>
    </source>
</evidence>
<keyword evidence="5 16" id="KW-0812">Transmembrane</keyword>
<dbReference type="Pfam" id="PF13857">
    <property type="entry name" value="Ank_5"/>
    <property type="match status" value="1"/>
</dbReference>
<dbReference type="PANTHER" id="PTHR45743">
    <property type="entry name" value="POTASSIUM CHANNEL AKT1"/>
    <property type="match status" value="1"/>
</dbReference>
<feature type="transmembrane region" description="Helical" evidence="16">
    <location>
        <begin position="223"/>
        <end position="245"/>
    </location>
</feature>
<dbReference type="GO" id="GO:0034702">
    <property type="term" value="C:monoatomic ion channel complex"/>
    <property type="evidence" value="ECO:0007669"/>
    <property type="project" value="UniProtKB-KW"/>
</dbReference>
<dbReference type="SMART" id="SM00248">
    <property type="entry name" value="ANK"/>
    <property type="match status" value="6"/>
</dbReference>
<feature type="region of interest" description="Disordered" evidence="17">
    <location>
        <begin position="1"/>
        <end position="32"/>
    </location>
</feature>
<feature type="domain" description="Cyclic nucleotide-binding" evidence="18">
    <location>
        <begin position="408"/>
        <end position="512"/>
    </location>
</feature>
<evidence type="ECO:0000313" key="20">
    <source>
        <dbReference type="EMBL" id="KAG6625448.1"/>
    </source>
</evidence>
<dbReference type="PANTHER" id="PTHR45743:SF11">
    <property type="entry name" value="POTASSIUM CHANNEL"/>
    <property type="match status" value="1"/>
</dbReference>
<dbReference type="FunFam" id="1.10.287.70:FF:000139">
    <property type="entry name" value="Potassium channel SKOR"/>
    <property type="match status" value="1"/>
</dbReference>
<keyword evidence="9 16" id="KW-0630">Potassium</keyword>
<comment type="similarity">
    <text evidence="2 16">Belongs to the potassium channel family. Plant (TC 1.A.1.4) subfamily.</text>
</comment>
<comment type="subcellular location">
    <subcellularLocation>
        <location evidence="1 16">Membrane</location>
        <topology evidence="1 16">Multi-pass membrane protein</topology>
    </subcellularLocation>
</comment>
<evidence type="ECO:0000313" key="22">
    <source>
        <dbReference type="Proteomes" id="UP000811609"/>
    </source>
</evidence>
<feature type="transmembrane region" description="Helical" evidence="16">
    <location>
        <begin position="84"/>
        <end position="104"/>
    </location>
</feature>
<feature type="transmembrane region" description="Helical" evidence="16">
    <location>
        <begin position="308"/>
        <end position="333"/>
    </location>
</feature>
<feature type="repeat" description="ANK" evidence="15">
    <location>
        <begin position="619"/>
        <end position="651"/>
    </location>
</feature>
<evidence type="ECO:0000256" key="15">
    <source>
        <dbReference type="PROSITE-ProRule" id="PRU00023"/>
    </source>
</evidence>
<dbReference type="Pfam" id="PF11834">
    <property type="entry name" value="KHA"/>
    <property type="match status" value="1"/>
</dbReference>
<comment type="caution">
    <text evidence="20">The sequence shown here is derived from an EMBL/GenBank/DDBJ whole genome shotgun (WGS) entry which is preliminary data.</text>
</comment>
<proteinExistence type="inferred from homology"/>
<dbReference type="SMART" id="SM00100">
    <property type="entry name" value="cNMP"/>
    <property type="match status" value="1"/>
</dbReference>
<feature type="transmembrane region" description="Helical" evidence="16">
    <location>
        <begin position="124"/>
        <end position="142"/>
    </location>
</feature>
<evidence type="ECO:0000256" key="1">
    <source>
        <dbReference type="ARBA" id="ARBA00004141"/>
    </source>
</evidence>
<keyword evidence="14 16" id="KW-0407">Ion channel</keyword>
<keyword evidence="8 16" id="KW-0851">Voltage-gated channel</keyword>
<dbReference type="AlphaFoldDB" id="A0A8T1N7K2"/>
<evidence type="ECO:0000256" key="13">
    <source>
        <dbReference type="ARBA" id="ARBA00023136"/>
    </source>
</evidence>
<gene>
    <name evidence="20" type="ORF">CIPAW_16G097500</name>
    <name evidence="21" type="ORF">I3842_16G094300</name>
</gene>
<evidence type="ECO:0000256" key="8">
    <source>
        <dbReference type="ARBA" id="ARBA00022882"/>
    </source>
</evidence>
<feature type="domain" description="KHA" evidence="19">
    <location>
        <begin position="762"/>
        <end position="837"/>
    </location>
</feature>
<evidence type="ECO:0000259" key="19">
    <source>
        <dbReference type="PROSITE" id="PS51490"/>
    </source>
</evidence>
<dbReference type="PROSITE" id="PS51490">
    <property type="entry name" value="KHA"/>
    <property type="match status" value="1"/>
</dbReference>
<feature type="compositionally biased region" description="Gly residues" evidence="17">
    <location>
        <begin position="7"/>
        <end position="17"/>
    </location>
</feature>
<evidence type="ECO:0000256" key="17">
    <source>
        <dbReference type="SAM" id="MobiDB-lite"/>
    </source>
</evidence>
<keyword evidence="13 16" id="KW-0472">Membrane</keyword>